<accession>B4CZZ4</accession>
<evidence type="ECO:0000313" key="4">
    <source>
        <dbReference type="Proteomes" id="UP000005824"/>
    </source>
</evidence>
<proteinExistence type="predicted"/>
<evidence type="ECO:0000313" key="3">
    <source>
        <dbReference type="EMBL" id="EDY20308.1"/>
    </source>
</evidence>
<evidence type="ECO:0000256" key="2">
    <source>
        <dbReference type="SAM" id="Phobius"/>
    </source>
</evidence>
<dbReference type="RefSeq" id="WP_006979557.1">
    <property type="nucleotide sequence ID" value="NZ_ABVL01000005.1"/>
</dbReference>
<evidence type="ECO:0008006" key="5">
    <source>
        <dbReference type="Google" id="ProtNLM"/>
    </source>
</evidence>
<evidence type="ECO:0000256" key="1">
    <source>
        <dbReference type="SAM" id="MobiDB-lite"/>
    </source>
</evidence>
<gene>
    <name evidence="3" type="ORF">CfE428DRAFT_2232</name>
</gene>
<sequence length="119" mass="13408">MSESKHSESSEPAPVSEQQVREVEKHMKKYVLIGGVQAIMVLIAVTVAVNVSASLQVLATLLVTCVNGLVIALILMHLKEEKQTIWKFLIFTAIFFFILFFLTYLARTDVITQTLHNHH</sequence>
<keyword evidence="2" id="KW-1133">Transmembrane helix</keyword>
<keyword evidence="2" id="KW-0472">Membrane</keyword>
<dbReference type="EMBL" id="ABVL01000005">
    <property type="protein sequence ID" value="EDY20308.1"/>
    <property type="molecule type" value="Genomic_DNA"/>
</dbReference>
<reference evidence="3 4" key="1">
    <citation type="journal article" date="2011" name="J. Bacteriol.">
        <title>Genome sequence of Chthoniobacter flavus Ellin428, an aerobic heterotrophic soil bacterium.</title>
        <authorList>
            <person name="Kant R."/>
            <person name="van Passel M.W."/>
            <person name="Palva A."/>
            <person name="Lucas S."/>
            <person name="Lapidus A."/>
            <person name="Glavina Del Rio T."/>
            <person name="Dalin E."/>
            <person name="Tice H."/>
            <person name="Bruce D."/>
            <person name="Goodwin L."/>
            <person name="Pitluck S."/>
            <person name="Larimer F.W."/>
            <person name="Land M.L."/>
            <person name="Hauser L."/>
            <person name="Sangwan P."/>
            <person name="de Vos W.M."/>
            <person name="Janssen P.H."/>
            <person name="Smidt H."/>
        </authorList>
    </citation>
    <scope>NUCLEOTIDE SEQUENCE [LARGE SCALE GENOMIC DNA]</scope>
    <source>
        <strain evidence="3 4">Ellin428</strain>
    </source>
</reference>
<keyword evidence="4" id="KW-1185">Reference proteome</keyword>
<feature type="transmembrane region" description="Helical" evidence="2">
    <location>
        <begin position="55"/>
        <end position="76"/>
    </location>
</feature>
<protein>
    <recommendedName>
        <fullName evidence="5">Caa(3)-type oxidase, subunit IV</fullName>
    </recommendedName>
</protein>
<dbReference type="AlphaFoldDB" id="B4CZZ4"/>
<name>B4CZZ4_9BACT</name>
<comment type="caution">
    <text evidence="3">The sequence shown here is derived from an EMBL/GenBank/DDBJ whole genome shotgun (WGS) entry which is preliminary data.</text>
</comment>
<organism evidence="3 4">
    <name type="scientific">Chthoniobacter flavus Ellin428</name>
    <dbReference type="NCBI Taxonomy" id="497964"/>
    <lineage>
        <taxon>Bacteria</taxon>
        <taxon>Pseudomonadati</taxon>
        <taxon>Verrucomicrobiota</taxon>
        <taxon>Spartobacteria</taxon>
        <taxon>Chthoniobacterales</taxon>
        <taxon>Chthoniobacteraceae</taxon>
        <taxon>Chthoniobacter</taxon>
    </lineage>
</organism>
<dbReference type="InParanoid" id="B4CZZ4"/>
<dbReference type="Proteomes" id="UP000005824">
    <property type="component" value="Unassembled WGS sequence"/>
</dbReference>
<keyword evidence="2" id="KW-0812">Transmembrane</keyword>
<feature type="region of interest" description="Disordered" evidence="1">
    <location>
        <begin position="1"/>
        <end position="20"/>
    </location>
</feature>
<feature type="transmembrane region" description="Helical" evidence="2">
    <location>
        <begin position="30"/>
        <end position="49"/>
    </location>
</feature>
<dbReference type="STRING" id="497964.CfE428DRAFT_2232"/>
<feature type="transmembrane region" description="Helical" evidence="2">
    <location>
        <begin position="88"/>
        <end position="106"/>
    </location>
</feature>